<dbReference type="PANTHER" id="PTHR37533:SF2">
    <property type="entry name" value="FLAGELLAR HOOK-LENGTH CONTROL PROTEIN"/>
    <property type="match status" value="1"/>
</dbReference>
<comment type="function">
    <text evidence="1">Controls the length of the flagellar hook.</text>
</comment>
<dbReference type="PANTHER" id="PTHR37533">
    <property type="entry name" value="FLAGELLAR HOOK-LENGTH CONTROL PROTEIN"/>
    <property type="match status" value="1"/>
</dbReference>
<dbReference type="PRINTS" id="PR01007">
    <property type="entry name" value="FLGHOOKFLIK"/>
</dbReference>
<feature type="region of interest" description="Disordered" evidence="4">
    <location>
        <begin position="622"/>
        <end position="662"/>
    </location>
</feature>
<accession>A0ABN8E934</accession>
<dbReference type="CDD" id="cd17470">
    <property type="entry name" value="T3SS_Flik_C"/>
    <property type="match status" value="1"/>
</dbReference>
<keyword evidence="3" id="KW-1005">Bacterial flagellum biogenesis</keyword>
<evidence type="ECO:0000256" key="1">
    <source>
        <dbReference type="ARBA" id="ARBA00003944"/>
    </source>
</evidence>
<feature type="compositionally biased region" description="Polar residues" evidence="4">
    <location>
        <begin position="296"/>
        <end position="311"/>
    </location>
</feature>
<dbReference type="InterPro" id="IPR038610">
    <property type="entry name" value="FliK-like_C_sf"/>
</dbReference>
<proteinExistence type="inferred from homology"/>
<evidence type="ECO:0000313" key="7">
    <source>
        <dbReference type="Proteomes" id="UP000838748"/>
    </source>
</evidence>
<dbReference type="Gene3D" id="3.30.750.140">
    <property type="match status" value="1"/>
</dbReference>
<evidence type="ECO:0000256" key="2">
    <source>
        <dbReference type="ARBA" id="ARBA00009149"/>
    </source>
</evidence>
<feature type="compositionally biased region" description="Polar residues" evidence="4">
    <location>
        <begin position="221"/>
        <end position="231"/>
    </location>
</feature>
<feature type="region of interest" description="Disordered" evidence="4">
    <location>
        <begin position="288"/>
        <end position="311"/>
    </location>
</feature>
<feature type="region of interest" description="Disordered" evidence="4">
    <location>
        <begin position="153"/>
        <end position="236"/>
    </location>
</feature>
<dbReference type="RefSeq" id="WP_237362667.1">
    <property type="nucleotide sequence ID" value="NZ_CAKLDM010000002.1"/>
</dbReference>
<evidence type="ECO:0000256" key="4">
    <source>
        <dbReference type="SAM" id="MobiDB-lite"/>
    </source>
</evidence>
<feature type="compositionally biased region" description="Low complexity" evidence="4">
    <location>
        <begin position="627"/>
        <end position="642"/>
    </location>
</feature>
<feature type="compositionally biased region" description="Polar residues" evidence="4">
    <location>
        <begin position="106"/>
        <end position="120"/>
    </location>
</feature>
<dbReference type="InterPro" id="IPR021136">
    <property type="entry name" value="Flagellar_hook_control-like_C"/>
</dbReference>
<evidence type="ECO:0000313" key="6">
    <source>
        <dbReference type="EMBL" id="CAH0540835.1"/>
    </source>
</evidence>
<evidence type="ECO:0000259" key="5">
    <source>
        <dbReference type="Pfam" id="PF02120"/>
    </source>
</evidence>
<organism evidence="6 7">
    <name type="scientific">Vibrio marisflavi CECT 7928</name>
    <dbReference type="NCBI Taxonomy" id="634439"/>
    <lineage>
        <taxon>Bacteria</taxon>
        <taxon>Pseudomonadati</taxon>
        <taxon>Pseudomonadota</taxon>
        <taxon>Gammaproteobacteria</taxon>
        <taxon>Vibrionales</taxon>
        <taxon>Vibrionaceae</taxon>
        <taxon>Vibrio</taxon>
    </lineage>
</organism>
<gene>
    <name evidence="6" type="ORF">VMF7928_03164</name>
</gene>
<reference evidence="6" key="1">
    <citation type="submission" date="2021-11" db="EMBL/GenBank/DDBJ databases">
        <authorList>
            <person name="Rodrigo-Torres L."/>
            <person name="Arahal R. D."/>
            <person name="Lucena T."/>
        </authorList>
    </citation>
    <scope>NUCLEOTIDE SEQUENCE</scope>
    <source>
        <strain evidence="6">CECT 7928</strain>
    </source>
</reference>
<protein>
    <recommendedName>
        <fullName evidence="5">Flagellar hook-length control protein-like C-terminal domain-containing protein</fullName>
    </recommendedName>
</protein>
<name>A0ABN8E934_9VIBR</name>
<evidence type="ECO:0000256" key="3">
    <source>
        <dbReference type="ARBA" id="ARBA00022795"/>
    </source>
</evidence>
<feature type="domain" description="Flagellar hook-length control protein-like C-terminal" evidence="5">
    <location>
        <begin position="554"/>
        <end position="637"/>
    </location>
</feature>
<dbReference type="InterPro" id="IPR001635">
    <property type="entry name" value="Flag_hook_Flik"/>
</dbReference>
<comment type="caution">
    <text evidence="6">The sequence shown here is derived from an EMBL/GenBank/DDBJ whole genome shotgun (WGS) entry which is preliminary data.</text>
</comment>
<dbReference type="InterPro" id="IPR052563">
    <property type="entry name" value="FliK"/>
</dbReference>
<keyword evidence="7" id="KW-1185">Reference proteome</keyword>
<dbReference type="EMBL" id="CAKLDM010000002">
    <property type="protein sequence ID" value="CAH0540835.1"/>
    <property type="molecule type" value="Genomic_DNA"/>
</dbReference>
<dbReference type="Pfam" id="PF02120">
    <property type="entry name" value="Flg_hook"/>
    <property type="match status" value="1"/>
</dbReference>
<feature type="compositionally biased region" description="Low complexity" evidence="4">
    <location>
        <begin position="195"/>
        <end position="204"/>
    </location>
</feature>
<comment type="similarity">
    <text evidence="2">Belongs to the FliK family.</text>
</comment>
<sequence>MNVNLTNATDSPKATKVLGEVGDVSVESSEVGESEEGFFSKLASFILGENKPSKTSADSEVDPAAQLSDSSDESLVDTLLNSEMLSDVGSDDGGESNGETKPPPEQTNLTVGDTKQNNSKAELPIEANAKEFDSSKVMSDGDKILAKLNDATESLKSKHGNKLPTEDVVDQPSAPSMQQTKVDLPRTHKTDDETQQSVKQSVVSDSELSEERPVSAPAQFVTGQQSANVQGQVPEEVKVETEADKIVWRSPQPSLEPETQKTFSKAAKEELISEEDLARLAKDVGMVAHQPKSEHQSASNNQIDNSQQNPENVELPTIPVMQAAQIEDTDIDEAATLDPRQLVKNAQHIDKPRMNNQIQNVAPQLLPADSEVPQHLPKQVLQADNLHVMSPAAGPVKVELTPEQLASSMHHHAKTQQASLAQSVQQALSQQQLAQNVADRAMVQPQMPTQELNPTQMQHLASLAAAPVMVNTAHQQMGNHAALRSALAAKAVDGSFDGQAIRDGKEASGLANQIASASGQSGVTTTNSLRAEAAQTVSSPLQLTRDNVSDQMAEKVNMMMSKNLKNIDIRLDPPELGRMQIRLHMNGEGAGVHFTVANHQARDAIEQSLPRLREMLSQQGVQLGDTSVQQQSSGQQQRYTSSEDGFSQGGNGDNSLGEGENLEAGVNLDVNVTSKRDGISYYA</sequence>
<dbReference type="Proteomes" id="UP000838748">
    <property type="component" value="Unassembled WGS sequence"/>
</dbReference>
<feature type="compositionally biased region" description="Basic and acidic residues" evidence="4">
    <location>
        <begin position="183"/>
        <end position="192"/>
    </location>
</feature>
<feature type="region of interest" description="Disordered" evidence="4">
    <location>
        <begin position="50"/>
        <end position="127"/>
    </location>
</feature>